<evidence type="ECO:0000256" key="1">
    <source>
        <dbReference type="ARBA" id="ARBA00005594"/>
    </source>
</evidence>
<gene>
    <name evidence="11" type="ORF">IX84_01100</name>
</gene>
<keyword evidence="7 9" id="KW-0030">Aminoacyl-tRNA synthetase</keyword>
<keyword evidence="12" id="KW-1185">Reference proteome</keyword>
<name>A0A098SDE9_9BACT</name>
<evidence type="ECO:0000256" key="7">
    <source>
        <dbReference type="ARBA" id="ARBA00023146"/>
    </source>
</evidence>
<dbReference type="InterPro" id="IPR014729">
    <property type="entry name" value="Rossmann-like_a/b/a_fold"/>
</dbReference>
<keyword evidence="4 9" id="KW-0547">Nucleotide-binding</keyword>
<evidence type="ECO:0000313" key="12">
    <source>
        <dbReference type="Proteomes" id="UP000029736"/>
    </source>
</evidence>
<dbReference type="Gene3D" id="1.10.240.10">
    <property type="entry name" value="Tyrosyl-Transfer RNA Synthetase"/>
    <property type="match status" value="1"/>
</dbReference>
<dbReference type="Pfam" id="PF00579">
    <property type="entry name" value="tRNA-synt_1b"/>
    <property type="match status" value="1"/>
</dbReference>
<evidence type="ECO:0000256" key="10">
    <source>
        <dbReference type="SAM" id="Coils"/>
    </source>
</evidence>
<dbReference type="PRINTS" id="PR01039">
    <property type="entry name" value="TRNASYNTHTRP"/>
</dbReference>
<evidence type="ECO:0000256" key="2">
    <source>
        <dbReference type="ARBA" id="ARBA00013161"/>
    </source>
</evidence>
<reference evidence="11 12" key="1">
    <citation type="journal article" date="2014" name="Int. J. Syst. Evol. Microbiol.">
        <title>Phaeodactylibacter xiamenensis gen. nov., sp. nov., a member of the family Saprospiraceae isolated from the marine alga Phaeodactylum tricornutum.</title>
        <authorList>
            <person name="Chen Z.Jr."/>
            <person name="Lei X."/>
            <person name="Lai Q."/>
            <person name="Li Y."/>
            <person name="Zhang B."/>
            <person name="Zhang J."/>
            <person name="Zhang H."/>
            <person name="Yang L."/>
            <person name="Zheng W."/>
            <person name="Tian Y."/>
            <person name="Yu Z."/>
            <person name="Xu H.Jr."/>
            <person name="Zheng T."/>
        </authorList>
    </citation>
    <scope>NUCLEOTIDE SEQUENCE [LARGE SCALE GENOMIC DNA]</scope>
    <source>
        <strain evidence="11 12">KD52</strain>
    </source>
</reference>
<dbReference type="InterPro" id="IPR002305">
    <property type="entry name" value="aa-tRNA-synth_Ic"/>
</dbReference>
<sequence>MEQRKQVLSAIQPTGQMHFGNYFGAVKNWVALQEKYDCTYGVVDYHAMTMPYNPKKLRENTWELLFNLMAVGVKPESLFIQSLVPEHTELCWIFNCFTSYGQLTRMTQFKDKSAQVAETATDSFISAGLLDYPVLQAADILIYRADYVPVGKDQEQHLELTRNIAQRFNNQMGKEYFVLPEPLYTEVPKVRSTADPTRKMSKSAGEKHYIDVFGDDNRIRKQIRSAVTDTGDTPAGEMSPGVDNLFTLLKAAESMEAYESLMKDYEAGELKYVDLKDAVADALVGLSADFKARKEALKADKKEIKNQIKASSAEIRKKAQETVRAVKEMAGLSNVKF</sequence>
<dbReference type="InterPro" id="IPR050203">
    <property type="entry name" value="Trp-tRNA_synthetase"/>
</dbReference>
<dbReference type="GO" id="GO:0005524">
    <property type="term" value="F:ATP binding"/>
    <property type="evidence" value="ECO:0007669"/>
    <property type="project" value="UniProtKB-KW"/>
</dbReference>
<dbReference type="Gene3D" id="3.40.50.620">
    <property type="entry name" value="HUPs"/>
    <property type="match status" value="1"/>
</dbReference>
<accession>A0A098SDE9</accession>
<evidence type="ECO:0000256" key="4">
    <source>
        <dbReference type="ARBA" id="ARBA00022741"/>
    </source>
</evidence>
<protein>
    <recommendedName>
        <fullName evidence="2 8">Tryptophan--tRNA ligase</fullName>
        <ecNumber evidence="2 8">6.1.1.2</ecNumber>
    </recommendedName>
</protein>
<dbReference type="AlphaFoldDB" id="A0A098SDE9"/>
<dbReference type="GO" id="GO:0006436">
    <property type="term" value="P:tryptophanyl-tRNA aminoacylation"/>
    <property type="evidence" value="ECO:0007669"/>
    <property type="project" value="UniProtKB-UniRule"/>
</dbReference>
<dbReference type="EC" id="6.1.1.2" evidence="2 8"/>
<keyword evidence="10" id="KW-0175">Coiled coil</keyword>
<dbReference type="SUPFAM" id="SSF52374">
    <property type="entry name" value="Nucleotidylyl transferase"/>
    <property type="match status" value="1"/>
</dbReference>
<keyword evidence="3 9" id="KW-0436">Ligase</keyword>
<comment type="similarity">
    <text evidence="1 9">Belongs to the class-I aminoacyl-tRNA synthetase family.</text>
</comment>
<dbReference type="PANTHER" id="PTHR43766:SF1">
    <property type="entry name" value="TRYPTOPHAN--TRNA LIGASE, MITOCHONDRIAL"/>
    <property type="match status" value="1"/>
</dbReference>
<dbReference type="InterPro" id="IPR002306">
    <property type="entry name" value="Trp-tRNA-ligase"/>
</dbReference>
<keyword evidence="5 9" id="KW-0067">ATP-binding</keyword>
<dbReference type="GO" id="GO:0005829">
    <property type="term" value="C:cytosol"/>
    <property type="evidence" value="ECO:0007669"/>
    <property type="project" value="TreeGrafter"/>
</dbReference>
<evidence type="ECO:0000313" key="11">
    <source>
        <dbReference type="EMBL" id="KGE89663.1"/>
    </source>
</evidence>
<evidence type="ECO:0000256" key="6">
    <source>
        <dbReference type="ARBA" id="ARBA00022917"/>
    </source>
</evidence>
<feature type="coiled-coil region" evidence="10">
    <location>
        <begin position="287"/>
        <end position="321"/>
    </location>
</feature>
<dbReference type="STRING" id="1524460.IX84_01100"/>
<proteinExistence type="inferred from homology"/>
<dbReference type="CDD" id="cd00806">
    <property type="entry name" value="TrpRS_core"/>
    <property type="match status" value="1"/>
</dbReference>
<dbReference type="NCBIfam" id="TIGR00233">
    <property type="entry name" value="trpS"/>
    <property type="match status" value="1"/>
</dbReference>
<dbReference type="Proteomes" id="UP000029736">
    <property type="component" value="Unassembled WGS sequence"/>
</dbReference>
<evidence type="ECO:0000256" key="8">
    <source>
        <dbReference type="NCBIfam" id="TIGR00233"/>
    </source>
</evidence>
<dbReference type="RefSeq" id="WP_044215979.1">
    <property type="nucleotide sequence ID" value="NZ_JBKAGJ010000005.1"/>
</dbReference>
<evidence type="ECO:0000256" key="3">
    <source>
        <dbReference type="ARBA" id="ARBA00022598"/>
    </source>
</evidence>
<evidence type="ECO:0000256" key="9">
    <source>
        <dbReference type="RuleBase" id="RU363036"/>
    </source>
</evidence>
<evidence type="ECO:0000256" key="5">
    <source>
        <dbReference type="ARBA" id="ARBA00022840"/>
    </source>
</evidence>
<organism evidence="11 12">
    <name type="scientific">Phaeodactylibacter xiamenensis</name>
    <dbReference type="NCBI Taxonomy" id="1524460"/>
    <lineage>
        <taxon>Bacteria</taxon>
        <taxon>Pseudomonadati</taxon>
        <taxon>Bacteroidota</taxon>
        <taxon>Saprospiria</taxon>
        <taxon>Saprospirales</taxon>
        <taxon>Haliscomenobacteraceae</taxon>
        <taxon>Phaeodactylibacter</taxon>
    </lineage>
</organism>
<dbReference type="OrthoDB" id="9801042at2"/>
<dbReference type="EMBL" id="JPOS01000003">
    <property type="protein sequence ID" value="KGE89663.1"/>
    <property type="molecule type" value="Genomic_DNA"/>
</dbReference>
<comment type="caution">
    <text evidence="11">The sequence shown here is derived from an EMBL/GenBank/DDBJ whole genome shotgun (WGS) entry which is preliminary data.</text>
</comment>
<dbReference type="PANTHER" id="PTHR43766">
    <property type="entry name" value="TRYPTOPHAN--TRNA LIGASE, MITOCHONDRIAL"/>
    <property type="match status" value="1"/>
</dbReference>
<dbReference type="GO" id="GO:0004830">
    <property type="term" value="F:tryptophan-tRNA ligase activity"/>
    <property type="evidence" value="ECO:0007669"/>
    <property type="project" value="UniProtKB-UniRule"/>
</dbReference>
<keyword evidence="6 9" id="KW-0648">Protein biosynthesis</keyword>